<proteinExistence type="predicted"/>
<dbReference type="AlphaFoldDB" id="A0A4Y2KL82"/>
<accession>A0A4Y2KL82</accession>
<organism evidence="1 2">
    <name type="scientific">Araneus ventricosus</name>
    <name type="common">Orbweaver spider</name>
    <name type="synonym">Epeira ventricosa</name>
    <dbReference type="NCBI Taxonomy" id="182803"/>
    <lineage>
        <taxon>Eukaryota</taxon>
        <taxon>Metazoa</taxon>
        <taxon>Ecdysozoa</taxon>
        <taxon>Arthropoda</taxon>
        <taxon>Chelicerata</taxon>
        <taxon>Arachnida</taxon>
        <taxon>Araneae</taxon>
        <taxon>Araneomorphae</taxon>
        <taxon>Entelegynae</taxon>
        <taxon>Araneoidea</taxon>
        <taxon>Araneidae</taxon>
        <taxon>Araneus</taxon>
    </lineage>
</organism>
<gene>
    <name evidence="1" type="ORF">AVEN_160251_1</name>
</gene>
<dbReference type="Proteomes" id="UP000499080">
    <property type="component" value="Unassembled WGS sequence"/>
</dbReference>
<evidence type="ECO:0000313" key="1">
    <source>
        <dbReference type="EMBL" id="GBN03098.1"/>
    </source>
</evidence>
<reference evidence="1 2" key="1">
    <citation type="journal article" date="2019" name="Sci. Rep.">
        <title>Orb-weaving spider Araneus ventricosus genome elucidates the spidroin gene catalogue.</title>
        <authorList>
            <person name="Kono N."/>
            <person name="Nakamura H."/>
            <person name="Ohtoshi R."/>
            <person name="Moran D.A.P."/>
            <person name="Shinohara A."/>
            <person name="Yoshida Y."/>
            <person name="Fujiwara M."/>
            <person name="Mori M."/>
            <person name="Tomita M."/>
            <person name="Arakawa K."/>
        </authorList>
    </citation>
    <scope>NUCLEOTIDE SEQUENCE [LARGE SCALE GENOMIC DNA]</scope>
</reference>
<evidence type="ECO:0000313" key="2">
    <source>
        <dbReference type="Proteomes" id="UP000499080"/>
    </source>
</evidence>
<sequence length="104" mass="12055">MNSDVFDYEPRNVADSNESNDVFFLNKADQVSNLQNSMTETVRISGNSFSNEEDRKRITAKINRMKGKTYMGFRRADPKTIQRIVQDVPREERKMGPTCNSRKC</sequence>
<name>A0A4Y2KL82_ARAVE</name>
<dbReference type="OrthoDB" id="6630129at2759"/>
<protein>
    <submittedName>
        <fullName evidence="1">Uncharacterized protein</fullName>
    </submittedName>
</protein>
<dbReference type="EMBL" id="BGPR01195426">
    <property type="protein sequence ID" value="GBN03098.1"/>
    <property type="molecule type" value="Genomic_DNA"/>
</dbReference>
<comment type="caution">
    <text evidence="1">The sequence shown here is derived from an EMBL/GenBank/DDBJ whole genome shotgun (WGS) entry which is preliminary data.</text>
</comment>
<keyword evidence="2" id="KW-1185">Reference proteome</keyword>